<reference evidence="2" key="1">
    <citation type="submission" date="2014-11" db="EMBL/GenBank/DDBJ databases">
        <authorList>
            <person name="Amaro Gonzalez C."/>
        </authorList>
    </citation>
    <scope>NUCLEOTIDE SEQUENCE</scope>
</reference>
<proteinExistence type="predicted"/>
<evidence type="ECO:0000256" key="1">
    <source>
        <dbReference type="SAM" id="Phobius"/>
    </source>
</evidence>
<dbReference type="AlphaFoldDB" id="A0A0E9UWU4"/>
<keyword evidence="1" id="KW-0472">Membrane</keyword>
<name>A0A0E9UWU4_ANGAN</name>
<feature type="transmembrane region" description="Helical" evidence="1">
    <location>
        <begin position="52"/>
        <end position="68"/>
    </location>
</feature>
<reference evidence="2" key="2">
    <citation type="journal article" date="2015" name="Fish Shellfish Immunol.">
        <title>Early steps in the European eel (Anguilla anguilla)-Vibrio vulnificus interaction in the gills: Role of the RtxA13 toxin.</title>
        <authorList>
            <person name="Callol A."/>
            <person name="Pajuelo D."/>
            <person name="Ebbesson L."/>
            <person name="Teles M."/>
            <person name="MacKenzie S."/>
            <person name="Amaro C."/>
        </authorList>
    </citation>
    <scope>NUCLEOTIDE SEQUENCE</scope>
</reference>
<keyword evidence="1" id="KW-0812">Transmembrane</keyword>
<protein>
    <submittedName>
        <fullName evidence="2">Uncharacterized protein</fullName>
    </submittedName>
</protein>
<organism evidence="2">
    <name type="scientific">Anguilla anguilla</name>
    <name type="common">European freshwater eel</name>
    <name type="synonym">Muraena anguilla</name>
    <dbReference type="NCBI Taxonomy" id="7936"/>
    <lineage>
        <taxon>Eukaryota</taxon>
        <taxon>Metazoa</taxon>
        <taxon>Chordata</taxon>
        <taxon>Craniata</taxon>
        <taxon>Vertebrata</taxon>
        <taxon>Euteleostomi</taxon>
        <taxon>Actinopterygii</taxon>
        <taxon>Neopterygii</taxon>
        <taxon>Teleostei</taxon>
        <taxon>Anguilliformes</taxon>
        <taxon>Anguillidae</taxon>
        <taxon>Anguilla</taxon>
    </lineage>
</organism>
<feature type="transmembrane region" description="Helical" evidence="1">
    <location>
        <begin position="20"/>
        <end position="40"/>
    </location>
</feature>
<keyword evidence="1" id="KW-1133">Transmembrane helix</keyword>
<dbReference type="EMBL" id="GBXM01038902">
    <property type="protein sequence ID" value="JAH69675.1"/>
    <property type="molecule type" value="Transcribed_RNA"/>
</dbReference>
<accession>A0A0E9UWU4</accession>
<sequence length="69" mass="8242">MSEFLFFFYSTRAKCPISPFVLLFLPITFSSIFRGMFLFTLRALSLSKYIKIDINMYFCYICFLLVYSD</sequence>
<evidence type="ECO:0000313" key="2">
    <source>
        <dbReference type="EMBL" id="JAH69675.1"/>
    </source>
</evidence>